<dbReference type="EMBL" id="CACSLK010027751">
    <property type="protein sequence ID" value="CAA0827400.1"/>
    <property type="molecule type" value="Genomic_DNA"/>
</dbReference>
<dbReference type="Proteomes" id="UP001153555">
    <property type="component" value="Unassembled WGS sequence"/>
</dbReference>
<dbReference type="InterPro" id="IPR021109">
    <property type="entry name" value="Peptidase_aspartic_dom_sf"/>
</dbReference>
<evidence type="ECO:0000313" key="2">
    <source>
        <dbReference type="Proteomes" id="UP001153555"/>
    </source>
</evidence>
<dbReference type="AlphaFoldDB" id="A0A9N7NCZ9"/>
<organism evidence="1 2">
    <name type="scientific">Striga hermonthica</name>
    <name type="common">Purple witchweed</name>
    <name type="synonym">Buchnera hermonthica</name>
    <dbReference type="NCBI Taxonomy" id="68872"/>
    <lineage>
        <taxon>Eukaryota</taxon>
        <taxon>Viridiplantae</taxon>
        <taxon>Streptophyta</taxon>
        <taxon>Embryophyta</taxon>
        <taxon>Tracheophyta</taxon>
        <taxon>Spermatophyta</taxon>
        <taxon>Magnoliopsida</taxon>
        <taxon>eudicotyledons</taxon>
        <taxon>Gunneridae</taxon>
        <taxon>Pentapetalae</taxon>
        <taxon>asterids</taxon>
        <taxon>lamiids</taxon>
        <taxon>Lamiales</taxon>
        <taxon>Orobanchaceae</taxon>
        <taxon>Buchnereae</taxon>
        <taxon>Striga</taxon>
    </lineage>
</organism>
<feature type="non-terminal residue" evidence="1">
    <location>
        <position position="1"/>
    </location>
</feature>
<sequence length="146" mass="16653">KFTTGHRCKQAFVINIIDSDEEEPETEENLEHEDEVMVPDEEAEISMHAMAETRGPRTMRLPALVKDRRVFVLVDNGSSHNFINATLSQKLKLPMTKIELFEVRVANGERLKCSDAFREVPIKFQRVTVKADLYALPLVGPDIFLV</sequence>
<proteinExistence type="predicted"/>
<gene>
    <name evidence="1" type="ORF">SHERM_23095</name>
</gene>
<accession>A0A9N7NCZ9</accession>
<evidence type="ECO:0000313" key="1">
    <source>
        <dbReference type="EMBL" id="CAA0827400.1"/>
    </source>
</evidence>
<reference evidence="1" key="1">
    <citation type="submission" date="2019-12" db="EMBL/GenBank/DDBJ databases">
        <authorList>
            <person name="Scholes J."/>
        </authorList>
    </citation>
    <scope>NUCLEOTIDE SEQUENCE</scope>
</reference>
<dbReference type="OrthoDB" id="1934862at2759"/>
<name>A0A9N7NCZ9_STRHE</name>
<dbReference type="Gene3D" id="2.40.70.10">
    <property type="entry name" value="Acid Proteases"/>
    <property type="match status" value="1"/>
</dbReference>
<protein>
    <submittedName>
        <fullName evidence="1">Uncharacterized protein</fullName>
    </submittedName>
</protein>
<keyword evidence="2" id="KW-1185">Reference proteome</keyword>
<comment type="caution">
    <text evidence="1">The sequence shown here is derived from an EMBL/GenBank/DDBJ whole genome shotgun (WGS) entry which is preliminary data.</text>
</comment>
<feature type="non-terminal residue" evidence="1">
    <location>
        <position position="146"/>
    </location>
</feature>
<dbReference type="CDD" id="cd00303">
    <property type="entry name" value="retropepsin_like"/>
    <property type="match status" value="1"/>
</dbReference>
<dbReference type="Pfam" id="PF08284">
    <property type="entry name" value="RVP_2"/>
    <property type="match status" value="1"/>
</dbReference>